<evidence type="ECO:0000256" key="2">
    <source>
        <dbReference type="ARBA" id="ARBA00022737"/>
    </source>
</evidence>
<organism evidence="4 5">
    <name type="scientific">Antarcticimicrobium sediminis</name>
    <dbReference type="NCBI Taxonomy" id="2546227"/>
    <lineage>
        <taxon>Bacteria</taxon>
        <taxon>Pseudomonadati</taxon>
        <taxon>Pseudomonadota</taxon>
        <taxon>Alphaproteobacteria</taxon>
        <taxon>Rhodobacterales</taxon>
        <taxon>Paracoccaceae</taxon>
        <taxon>Antarcticimicrobium</taxon>
    </lineage>
</organism>
<dbReference type="GO" id="GO:0016746">
    <property type="term" value="F:acyltransferase activity"/>
    <property type="evidence" value="ECO:0007669"/>
    <property type="project" value="UniProtKB-KW"/>
</dbReference>
<keyword evidence="1 4" id="KW-0808">Transferase</keyword>
<dbReference type="EMBL" id="SMFP01000028">
    <property type="protein sequence ID" value="TDE33719.1"/>
    <property type="molecule type" value="Genomic_DNA"/>
</dbReference>
<accession>A0A4R5EH04</accession>
<keyword evidence="5" id="KW-1185">Reference proteome</keyword>
<sequence>PPTRRPLVSKGPIFIEDNVWIGDKATILAGLTVGRGATVAANSVVTTDVPSGSVVAGVPAKVIRTKV</sequence>
<reference evidence="4 5" key="1">
    <citation type="submission" date="2019-03" db="EMBL/GenBank/DDBJ databases">
        <authorList>
            <person name="Zhang S."/>
        </authorList>
    </citation>
    <scope>NUCLEOTIDE SEQUENCE [LARGE SCALE GENOMIC DNA]</scope>
    <source>
        <strain evidence="4 5">S4J41</strain>
    </source>
</reference>
<keyword evidence="2" id="KW-0677">Repeat</keyword>
<dbReference type="InterPro" id="IPR011004">
    <property type="entry name" value="Trimer_LpxA-like_sf"/>
</dbReference>
<evidence type="ECO:0000256" key="3">
    <source>
        <dbReference type="ARBA" id="ARBA00023315"/>
    </source>
</evidence>
<dbReference type="Gene3D" id="2.160.10.10">
    <property type="entry name" value="Hexapeptide repeat proteins"/>
    <property type="match status" value="1"/>
</dbReference>
<dbReference type="PANTHER" id="PTHR23416">
    <property type="entry name" value="SIALIC ACID SYNTHASE-RELATED"/>
    <property type="match status" value="1"/>
</dbReference>
<dbReference type="InterPro" id="IPR018357">
    <property type="entry name" value="Hexapep_transf_CS"/>
</dbReference>
<dbReference type="RefSeq" id="WP_280960258.1">
    <property type="nucleotide sequence ID" value="NZ_SMFP01000028.1"/>
</dbReference>
<dbReference type="PROSITE" id="PS00101">
    <property type="entry name" value="HEXAPEP_TRANSFERASES"/>
    <property type="match status" value="1"/>
</dbReference>
<dbReference type="Proteomes" id="UP000294662">
    <property type="component" value="Unassembled WGS sequence"/>
</dbReference>
<evidence type="ECO:0000256" key="1">
    <source>
        <dbReference type="ARBA" id="ARBA00022679"/>
    </source>
</evidence>
<keyword evidence="3 4" id="KW-0012">Acyltransferase</keyword>
<name>A0A4R5EH04_9RHOB</name>
<feature type="non-terminal residue" evidence="4">
    <location>
        <position position="1"/>
    </location>
</feature>
<dbReference type="AlphaFoldDB" id="A0A4R5EH04"/>
<proteinExistence type="predicted"/>
<evidence type="ECO:0000313" key="5">
    <source>
        <dbReference type="Proteomes" id="UP000294662"/>
    </source>
</evidence>
<dbReference type="InterPro" id="IPR001451">
    <property type="entry name" value="Hexapep"/>
</dbReference>
<gene>
    <name evidence="4" type="ORF">E1B25_21005</name>
</gene>
<comment type="caution">
    <text evidence="4">The sequence shown here is derived from an EMBL/GenBank/DDBJ whole genome shotgun (WGS) entry which is preliminary data.</text>
</comment>
<dbReference type="InterPro" id="IPR051159">
    <property type="entry name" value="Hexapeptide_acetyltransf"/>
</dbReference>
<dbReference type="Pfam" id="PF00132">
    <property type="entry name" value="Hexapep"/>
    <property type="match status" value="1"/>
</dbReference>
<dbReference type="SUPFAM" id="SSF51161">
    <property type="entry name" value="Trimeric LpxA-like enzymes"/>
    <property type="match status" value="1"/>
</dbReference>
<protein>
    <submittedName>
        <fullName evidence="4">Acyltransferase</fullName>
    </submittedName>
</protein>
<evidence type="ECO:0000313" key="4">
    <source>
        <dbReference type="EMBL" id="TDE33719.1"/>
    </source>
</evidence>